<dbReference type="GO" id="GO:0005524">
    <property type="term" value="F:ATP binding"/>
    <property type="evidence" value="ECO:0007669"/>
    <property type="project" value="UniProtKB-UniRule"/>
</dbReference>
<evidence type="ECO:0000313" key="10">
    <source>
        <dbReference type="Proteomes" id="UP000054342"/>
    </source>
</evidence>
<evidence type="ECO:0000256" key="4">
    <source>
        <dbReference type="ARBA" id="ARBA00022840"/>
    </source>
</evidence>
<proteinExistence type="inferred from homology"/>
<dbReference type="InterPro" id="IPR000719">
    <property type="entry name" value="Prot_kinase_dom"/>
</dbReference>
<dbReference type="RefSeq" id="XP_013321028.1">
    <property type="nucleotide sequence ID" value="XM_013465574.1"/>
</dbReference>
<evidence type="ECO:0000256" key="3">
    <source>
        <dbReference type="ARBA" id="ARBA00022777"/>
    </source>
</evidence>
<feature type="region of interest" description="Disordered" evidence="7">
    <location>
        <begin position="1"/>
        <end position="60"/>
    </location>
</feature>
<organism evidence="9 10">
    <name type="scientific">Exophiala xenobiotica</name>
    <dbReference type="NCBI Taxonomy" id="348802"/>
    <lineage>
        <taxon>Eukaryota</taxon>
        <taxon>Fungi</taxon>
        <taxon>Dikarya</taxon>
        <taxon>Ascomycota</taxon>
        <taxon>Pezizomycotina</taxon>
        <taxon>Eurotiomycetes</taxon>
        <taxon>Chaetothyriomycetidae</taxon>
        <taxon>Chaetothyriales</taxon>
        <taxon>Herpotrichiellaceae</taxon>
        <taxon>Exophiala</taxon>
    </lineage>
</organism>
<gene>
    <name evidence="9" type="ORF">PV05_00659</name>
</gene>
<dbReference type="SUPFAM" id="SSF56112">
    <property type="entry name" value="Protein kinase-like (PK-like)"/>
    <property type="match status" value="1"/>
</dbReference>
<dbReference type="STRING" id="348802.A0A0D2FJY1"/>
<dbReference type="PANTHER" id="PTHR11042:SF195">
    <property type="entry name" value="KINASE, PUTATIVE (AFU_ORTHOLOGUE AFUA_2G16620)-RELATED"/>
    <property type="match status" value="1"/>
</dbReference>
<dbReference type="GeneID" id="25322567"/>
<dbReference type="HOGENOM" id="CLU_018993_0_0_1"/>
<evidence type="ECO:0000259" key="8">
    <source>
        <dbReference type="PROSITE" id="PS50011"/>
    </source>
</evidence>
<dbReference type="GO" id="GO:0005829">
    <property type="term" value="C:cytosol"/>
    <property type="evidence" value="ECO:0007669"/>
    <property type="project" value="TreeGrafter"/>
</dbReference>
<dbReference type="InterPro" id="IPR008271">
    <property type="entry name" value="Ser/Thr_kinase_AS"/>
</dbReference>
<sequence length="710" mass="78694">MSSAFFRRPGDGSSSSSSDTEDEASEDIEQGRQQVENDNDETGDLGTTESISSHGSISLGDGPDASLGRFAAVDHHRTNLLNALLEDFARNRACEILKEAQPDFDYNRSSPEIQPLALKLYDEVRQSLAHTGVLPPMLSKDSHGDKQTRATYLAGLESIALSGLKKAHIAPDQPTSFLPAPEGQLGLARISNQQSAMFGKLLEQPIANLSLYQTQNSLSSPYADLVSSTTSSRRSHYESSFRQISLLGKGGFGRVYHTFNIFDKKEYAVKKIPLSPRLSQRYKESGHQELEHVLREVQALAQLEHNNVVRYHATWIEEPLLQQGKRPSTTSDNRRLITSGKNSSKGHPRKALPRPLSSNQSDGIVFGSDSVSQVRAHDLKENSEPLWSMRDVDPEPSSARPSEIFTDGHGRPNAQQEAVMDDSVYVLHVQMSVYPMTLAQYLAPPPENARSAPSNPLRRHCFHLVPALRILLGILCGLQYIHDKGLVHRDIKPSNIFVSNLEMTAVGLVSQGYYDVGNCVGCPHSDSYFVNPRIGDFGLVAELARNGEMDEQSIDSQSNKAVGTEYYRPPRWTDPKETWKSSSTINEKLDVFALGVVLVEMLWYCTTKAERLVVLGDLQKGRLPTGLTEKINKEGHEPGTGDLVRQCILGMIHRDPRQRWSCTEVKEWVEKILANCKLRTADDSNGPGVHAGFGFDLQQVRSLDTDAKSQ</sequence>
<accession>A0A0D2FJY1</accession>
<feature type="compositionally biased region" description="Polar residues" evidence="7">
    <location>
        <begin position="45"/>
        <end position="56"/>
    </location>
</feature>
<reference evidence="9 10" key="1">
    <citation type="submission" date="2015-01" db="EMBL/GenBank/DDBJ databases">
        <title>The Genome Sequence of Exophiala xenobiotica CBS118157.</title>
        <authorList>
            <consortium name="The Broad Institute Genomics Platform"/>
            <person name="Cuomo C."/>
            <person name="de Hoog S."/>
            <person name="Gorbushina A."/>
            <person name="Stielow B."/>
            <person name="Teixiera M."/>
            <person name="Abouelleil A."/>
            <person name="Chapman S.B."/>
            <person name="Priest M."/>
            <person name="Young S.K."/>
            <person name="Wortman J."/>
            <person name="Nusbaum C."/>
            <person name="Birren B."/>
        </authorList>
    </citation>
    <scope>NUCLEOTIDE SEQUENCE [LARGE SCALE GENOMIC DNA]</scope>
    <source>
        <strain evidence="9 10">CBS 118157</strain>
    </source>
</reference>
<keyword evidence="2 6" id="KW-0547">Nucleotide-binding</keyword>
<dbReference type="Gene3D" id="3.30.200.20">
    <property type="entry name" value="Phosphorylase Kinase, domain 1"/>
    <property type="match status" value="1"/>
</dbReference>
<evidence type="ECO:0000256" key="7">
    <source>
        <dbReference type="SAM" id="MobiDB-lite"/>
    </source>
</evidence>
<dbReference type="InterPro" id="IPR011009">
    <property type="entry name" value="Kinase-like_dom_sf"/>
</dbReference>
<dbReference type="AlphaFoldDB" id="A0A0D2FJY1"/>
<dbReference type="PROSITE" id="PS00108">
    <property type="entry name" value="PROTEIN_KINASE_ST"/>
    <property type="match status" value="1"/>
</dbReference>
<keyword evidence="1" id="KW-0808">Transferase</keyword>
<dbReference type="InterPro" id="IPR050339">
    <property type="entry name" value="CC_SR_Kinase"/>
</dbReference>
<dbReference type="PROSITE" id="PS50011">
    <property type="entry name" value="PROTEIN_KINASE_DOM"/>
    <property type="match status" value="1"/>
</dbReference>
<protein>
    <recommendedName>
        <fullName evidence="8">Protein kinase domain-containing protein</fullName>
    </recommendedName>
</protein>
<evidence type="ECO:0000256" key="2">
    <source>
        <dbReference type="ARBA" id="ARBA00022741"/>
    </source>
</evidence>
<keyword evidence="3" id="KW-0418">Kinase</keyword>
<feature type="region of interest" description="Disordered" evidence="7">
    <location>
        <begin position="322"/>
        <end position="410"/>
    </location>
</feature>
<evidence type="ECO:0000256" key="5">
    <source>
        <dbReference type="ARBA" id="ARBA00037982"/>
    </source>
</evidence>
<dbReference type="PANTHER" id="PTHR11042">
    <property type="entry name" value="EUKARYOTIC TRANSLATION INITIATION FACTOR 2-ALPHA KINASE EIF2-ALPHA KINASE -RELATED"/>
    <property type="match status" value="1"/>
</dbReference>
<dbReference type="Proteomes" id="UP000054342">
    <property type="component" value="Unassembled WGS sequence"/>
</dbReference>
<dbReference type="PROSITE" id="PS00107">
    <property type="entry name" value="PROTEIN_KINASE_ATP"/>
    <property type="match status" value="1"/>
</dbReference>
<dbReference type="GO" id="GO:0004694">
    <property type="term" value="F:eukaryotic translation initiation factor 2alpha kinase activity"/>
    <property type="evidence" value="ECO:0007669"/>
    <property type="project" value="TreeGrafter"/>
</dbReference>
<feature type="binding site" evidence="6">
    <location>
        <position position="271"/>
    </location>
    <ligand>
        <name>ATP</name>
        <dbReference type="ChEBI" id="CHEBI:30616"/>
    </ligand>
</feature>
<dbReference type="GO" id="GO:0005634">
    <property type="term" value="C:nucleus"/>
    <property type="evidence" value="ECO:0007669"/>
    <property type="project" value="TreeGrafter"/>
</dbReference>
<evidence type="ECO:0000256" key="6">
    <source>
        <dbReference type="PROSITE-ProRule" id="PRU10141"/>
    </source>
</evidence>
<feature type="domain" description="Protein kinase" evidence="8">
    <location>
        <begin position="241"/>
        <end position="673"/>
    </location>
</feature>
<name>A0A0D2FJY1_9EURO</name>
<evidence type="ECO:0000313" key="9">
    <source>
        <dbReference type="EMBL" id="KIW60444.1"/>
    </source>
</evidence>
<dbReference type="SMART" id="SM00220">
    <property type="entry name" value="S_TKc"/>
    <property type="match status" value="1"/>
</dbReference>
<keyword evidence="4 6" id="KW-0067">ATP-binding</keyword>
<comment type="similarity">
    <text evidence="5">Belongs to the protein kinase superfamily. Ser/Thr protein kinase family. GCN2 subfamily.</text>
</comment>
<feature type="compositionally biased region" description="Acidic residues" evidence="7">
    <location>
        <begin position="19"/>
        <end position="28"/>
    </location>
</feature>
<evidence type="ECO:0000256" key="1">
    <source>
        <dbReference type="ARBA" id="ARBA00022679"/>
    </source>
</evidence>
<keyword evidence="10" id="KW-1185">Reference proteome</keyword>
<dbReference type="EMBL" id="KN847317">
    <property type="protein sequence ID" value="KIW60444.1"/>
    <property type="molecule type" value="Genomic_DNA"/>
</dbReference>
<dbReference type="GO" id="GO:1990625">
    <property type="term" value="P:negative regulation of cytoplasmic translational initiation in response to stress"/>
    <property type="evidence" value="ECO:0007669"/>
    <property type="project" value="TreeGrafter"/>
</dbReference>
<dbReference type="Pfam" id="PF00069">
    <property type="entry name" value="Pkinase"/>
    <property type="match status" value="2"/>
</dbReference>
<dbReference type="InterPro" id="IPR017441">
    <property type="entry name" value="Protein_kinase_ATP_BS"/>
</dbReference>
<dbReference type="OrthoDB" id="1405469at2759"/>
<dbReference type="Gene3D" id="1.10.510.10">
    <property type="entry name" value="Transferase(Phosphotransferase) domain 1"/>
    <property type="match status" value="1"/>
</dbReference>